<sequence length="109" mass="13191">MEYKQEKLILNGRIKLITELTEFRMGLWIYGFGLSDVVTNEEIIPLISFFNLDKLEEVNDSLKIRFRIYPDGSTYYDVVVNPFLRNFVHRYKQYHTNDFYKIFTGKEYQ</sequence>
<evidence type="ECO:0000313" key="2">
    <source>
        <dbReference type="Proteomes" id="UP000039370"/>
    </source>
</evidence>
<accession>A0A0B7IPA0</accession>
<protein>
    <submittedName>
        <fullName evidence="1">Uncharacterized protein</fullName>
    </submittedName>
</protein>
<proteinExistence type="predicted"/>
<dbReference type="Proteomes" id="UP000039370">
    <property type="component" value="Unassembled WGS sequence"/>
</dbReference>
<organism evidence="1 2">
    <name type="scientific">Capnocytophaga canimorsus</name>
    <dbReference type="NCBI Taxonomy" id="28188"/>
    <lineage>
        <taxon>Bacteria</taxon>
        <taxon>Pseudomonadati</taxon>
        <taxon>Bacteroidota</taxon>
        <taxon>Flavobacteriia</taxon>
        <taxon>Flavobacteriales</taxon>
        <taxon>Flavobacteriaceae</taxon>
        <taxon>Capnocytophaga</taxon>
    </lineage>
</organism>
<reference evidence="2" key="1">
    <citation type="submission" date="2015-01" db="EMBL/GenBank/DDBJ databases">
        <authorList>
            <person name="MANFREDI Pablo"/>
        </authorList>
    </citation>
    <scope>NUCLEOTIDE SEQUENCE [LARGE SCALE GENOMIC DNA]</scope>
    <source>
        <strain evidence="2">Cc11</strain>
    </source>
</reference>
<name>A0A0B7IPA0_9FLAO</name>
<dbReference type="EMBL" id="CDOK01000163">
    <property type="protein sequence ID" value="CEN52439.1"/>
    <property type="molecule type" value="Genomic_DNA"/>
</dbReference>
<evidence type="ECO:0000313" key="1">
    <source>
        <dbReference type="EMBL" id="CEN52439.1"/>
    </source>
</evidence>
<gene>
    <name evidence="1" type="ORF">CCAN11_2450039</name>
</gene>
<dbReference type="AlphaFoldDB" id="A0A0B7IPA0"/>